<dbReference type="Pfam" id="PF08852">
    <property type="entry name" value="DUF1822"/>
    <property type="match status" value="1"/>
</dbReference>
<dbReference type="AlphaFoldDB" id="A0A951PZW9"/>
<proteinExistence type="predicted"/>
<comment type="caution">
    <text evidence="1">The sequence shown here is derived from an EMBL/GenBank/DDBJ whole genome shotgun (WGS) entry which is preliminary data.</text>
</comment>
<evidence type="ECO:0000313" key="2">
    <source>
        <dbReference type="Proteomes" id="UP000715781"/>
    </source>
</evidence>
<reference evidence="1" key="1">
    <citation type="submission" date="2021-05" db="EMBL/GenBank/DDBJ databases">
        <authorList>
            <person name="Pietrasiak N."/>
            <person name="Ward R."/>
            <person name="Stajich J.E."/>
            <person name="Kurbessoian T."/>
        </authorList>
    </citation>
    <scope>NUCLEOTIDE SEQUENCE</scope>
    <source>
        <strain evidence="1">JT2-VF2</strain>
    </source>
</reference>
<accession>A0A951PZW9</accession>
<reference evidence="1" key="2">
    <citation type="journal article" date="2022" name="Microbiol. Resour. Announc.">
        <title>Metagenome Sequencing to Explore Phylogenomics of Terrestrial Cyanobacteria.</title>
        <authorList>
            <person name="Ward R.D."/>
            <person name="Stajich J.E."/>
            <person name="Johansen J.R."/>
            <person name="Huntemann M."/>
            <person name="Clum A."/>
            <person name="Foster B."/>
            <person name="Foster B."/>
            <person name="Roux S."/>
            <person name="Palaniappan K."/>
            <person name="Varghese N."/>
            <person name="Mukherjee S."/>
            <person name="Reddy T.B.K."/>
            <person name="Daum C."/>
            <person name="Copeland A."/>
            <person name="Chen I.A."/>
            <person name="Ivanova N.N."/>
            <person name="Kyrpides N.C."/>
            <person name="Shapiro N."/>
            <person name="Eloe-Fadrosh E.A."/>
            <person name="Pietrasiak N."/>
        </authorList>
    </citation>
    <scope>NUCLEOTIDE SEQUENCE</scope>
    <source>
        <strain evidence="1">JT2-VF2</strain>
    </source>
</reference>
<sequence>MMKNLSESLTFTVPISLSDRVLAEEFCSQHSNLVKAKQVYLNTLAVSAVKFYLRCMGIETKWSASLSWNPVIQTVMDIADLEVIGKGRLECLPVLPNEKIIHISPEVCSDRIAYVAVQFDESLRQATLLGFVKTVSESNSVLISELRSLEEFILQLSETPEKVKQPIHLSKWLMNVVDVGWQTVESLLSPQSAELAFRFRSAEQTLAQNPDNLTISVQKGTLLNLGRQSESKPIALVVGIIPVSEQEINICVKVCPVDGQKYLPEELEIMVLDDLGTVVMQATARDTKSIQLTFSTELGEHFSIKIVLGDVNFTEFFTV</sequence>
<organism evidence="1 2">
    <name type="scientific">Mojavia pulchra JT2-VF2</name>
    <dbReference type="NCBI Taxonomy" id="287848"/>
    <lineage>
        <taxon>Bacteria</taxon>
        <taxon>Bacillati</taxon>
        <taxon>Cyanobacteriota</taxon>
        <taxon>Cyanophyceae</taxon>
        <taxon>Nostocales</taxon>
        <taxon>Nostocaceae</taxon>
    </lineage>
</organism>
<dbReference type="Proteomes" id="UP000715781">
    <property type="component" value="Unassembled WGS sequence"/>
</dbReference>
<gene>
    <name evidence="1" type="ORF">KME32_16470</name>
</gene>
<protein>
    <submittedName>
        <fullName evidence="1">DUF1822 family protein</fullName>
    </submittedName>
</protein>
<dbReference type="EMBL" id="JAHHHN010000008">
    <property type="protein sequence ID" value="MBW4562706.1"/>
    <property type="molecule type" value="Genomic_DNA"/>
</dbReference>
<dbReference type="InterPro" id="IPR014951">
    <property type="entry name" value="DUF1822"/>
</dbReference>
<name>A0A951PZW9_9NOST</name>
<evidence type="ECO:0000313" key="1">
    <source>
        <dbReference type="EMBL" id="MBW4562706.1"/>
    </source>
</evidence>